<reference evidence="5" key="1">
    <citation type="journal article" date="2023" name="Front. Mar. Sci.">
        <title>A new Merluccius polli reference genome to investigate the effects of global change in West African waters.</title>
        <authorList>
            <person name="Mateo J.L."/>
            <person name="Blanco-Fernandez C."/>
            <person name="Garcia-Vazquez E."/>
            <person name="Machado-Schiaffino G."/>
        </authorList>
    </citation>
    <scope>NUCLEOTIDE SEQUENCE</scope>
    <source>
        <strain evidence="5">C29</strain>
        <tissue evidence="5">Fin</tissue>
    </source>
</reference>
<dbReference type="PANTHER" id="PTHR21446:SF6">
    <property type="entry name" value="MITOCHONDRIAL ANTIVIRAL-SIGNALING PROTEIN"/>
    <property type="match status" value="1"/>
</dbReference>
<evidence type="ECO:0000313" key="5">
    <source>
        <dbReference type="EMBL" id="KAK0138061.1"/>
    </source>
</evidence>
<keyword evidence="3" id="KW-0832">Ubl conjugation</keyword>
<comment type="caution">
    <text evidence="5">The sequence shown here is derived from an EMBL/GenBank/DDBJ whole genome shotgun (WGS) entry which is preliminary data.</text>
</comment>
<sequence length="361" mass="41289">MSDFIISFNLFGEFDNFEDWDAAEEKERREYEKKKEKRHKEVTPEELNELEDDKYELNTKKTTKWASTKEGGEYSVASLRSLRASINRHLSDLNIISDPEFKTSNAVFKAILKRYIKSGKDTSFHHPRITELDLQIIRCSSALSPDTPVGLVRKVWFDIQLCFARRGRERSRELTMTSFIIQRDEHGVEYSLAHNPQTKNHKDPNEPHKDNLRGFMFARPGDPLCPVKSFKKNISKCPPDAKSLYLHPKRSITVASDVWYSREPMGVGLSRVYINHSLRSTAVGHLSDAGLETRQIMSVTGHCCESSLREWSNILSSLNVPSSGRSEPQTLNLRPSNATMMDMPISLSNFTINGNVAFNFK</sequence>
<dbReference type="Proteomes" id="UP001174136">
    <property type="component" value="Unassembled WGS sequence"/>
</dbReference>
<evidence type="ECO:0000256" key="1">
    <source>
        <dbReference type="ARBA" id="ARBA00022499"/>
    </source>
</evidence>
<keyword evidence="2" id="KW-0597">Phosphoprotein</keyword>
<proteinExistence type="predicted"/>
<dbReference type="InterPro" id="IPR052787">
    <property type="entry name" value="MAVS"/>
</dbReference>
<evidence type="ECO:0000259" key="4">
    <source>
        <dbReference type="Pfam" id="PF12012"/>
    </source>
</evidence>
<dbReference type="EMBL" id="JAOPHQ010004836">
    <property type="protein sequence ID" value="KAK0138061.1"/>
    <property type="molecule type" value="Genomic_DNA"/>
</dbReference>
<evidence type="ECO:0000313" key="6">
    <source>
        <dbReference type="Proteomes" id="UP001174136"/>
    </source>
</evidence>
<dbReference type="Pfam" id="PF12012">
    <property type="entry name" value="DUF3504"/>
    <property type="match status" value="1"/>
</dbReference>
<accession>A0AA47NTM2</accession>
<protein>
    <recommendedName>
        <fullName evidence="4">ZMYM2-like/QRICH1 C-terminal domain-containing protein</fullName>
    </recommendedName>
</protein>
<keyword evidence="6" id="KW-1185">Reference proteome</keyword>
<dbReference type="AlphaFoldDB" id="A0AA47NTM2"/>
<evidence type="ECO:0000256" key="2">
    <source>
        <dbReference type="ARBA" id="ARBA00022553"/>
    </source>
</evidence>
<evidence type="ECO:0000256" key="3">
    <source>
        <dbReference type="ARBA" id="ARBA00022843"/>
    </source>
</evidence>
<organism evidence="5 6">
    <name type="scientific">Merluccius polli</name>
    <name type="common">Benguela hake</name>
    <name type="synonym">Merluccius cadenati</name>
    <dbReference type="NCBI Taxonomy" id="89951"/>
    <lineage>
        <taxon>Eukaryota</taxon>
        <taxon>Metazoa</taxon>
        <taxon>Chordata</taxon>
        <taxon>Craniata</taxon>
        <taxon>Vertebrata</taxon>
        <taxon>Euteleostomi</taxon>
        <taxon>Actinopterygii</taxon>
        <taxon>Neopterygii</taxon>
        <taxon>Teleostei</taxon>
        <taxon>Neoteleostei</taxon>
        <taxon>Acanthomorphata</taxon>
        <taxon>Zeiogadaria</taxon>
        <taxon>Gadariae</taxon>
        <taxon>Gadiformes</taxon>
        <taxon>Gadoidei</taxon>
        <taxon>Merlucciidae</taxon>
        <taxon>Merluccius</taxon>
    </lineage>
</organism>
<feature type="domain" description="ZMYM2-like/QRICH1 C-terminal" evidence="4">
    <location>
        <begin position="140"/>
        <end position="266"/>
    </location>
</feature>
<name>A0AA47NTM2_MERPO</name>
<dbReference type="InterPro" id="IPR021893">
    <property type="entry name" value="ZMYM2-like_C"/>
</dbReference>
<keyword evidence="1" id="KW-1017">Isopeptide bond</keyword>
<gene>
    <name evidence="5" type="ORF">N1851_025724</name>
</gene>
<dbReference type="PANTHER" id="PTHR21446">
    <property type="entry name" value="DUF3504 DOMAIN-CONTAINING PROTEIN"/>
    <property type="match status" value="1"/>
</dbReference>